<feature type="compositionally biased region" description="Polar residues" evidence="1">
    <location>
        <begin position="16"/>
        <end position="25"/>
    </location>
</feature>
<dbReference type="AlphaFoldDB" id="A0A382LPC7"/>
<feature type="region of interest" description="Disordered" evidence="1">
    <location>
        <begin position="16"/>
        <end position="41"/>
    </location>
</feature>
<evidence type="ECO:0000313" key="2">
    <source>
        <dbReference type="EMBL" id="SVC38203.1"/>
    </source>
</evidence>
<proteinExistence type="predicted"/>
<sequence>MYLNGIWYENTDKYSVSTSKHQTQARPEASTVKVDTRAIMD</sequence>
<evidence type="ECO:0000256" key="1">
    <source>
        <dbReference type="SAM" id="MobiDB-lite"/>
    </source>
</evidence>
<organism evidence="2">
    <name type="scientific">marine metagenome</name>
    <dbReference type="NCBI Taxonomy" id="408172"/>
    <lineage>
        <taxon>unclassified sequences</taxon>
        <taxon>metagenomes</taxon>
        <taxon>ecological metagenomes</taxon>
    </lineage>
</organism>
<protein>
    <submittedName>
        <fullName evidence="2">Uncharacterized protein</fullName>
    </submittedName>
</protein>
<accession>A0A382LPC7</accession>
<name>A0A382LPC7_9ZZZZ</name>
<gene>
    <name evidence="2" type="ORF">METZ01_LOCUS291057</name>
</gene>
<reference evidence="2" key="1">
    <citation type="submission" date="2018-05" db="EMBL/GenBank/DDBJ databases">
        <authorList>
            <person name="Lanie J.A."/>
            <person name="Ng W.-L."/>
            <person name="Kazmierczak K.M."/>
            <person name="Andrzejewski T.M."/>
            <person name="Davidsen T.M."/>
            <person name="Wayne K.J."/>
            <person name="Tettelin H."/>
            <person name="Glass J.I."/>
            <person name="Rusch D."/>
            <person name="Podicherti R."/>
            <person name="Tsui H.-C.T."/>
            <person name="Winkler M.E."/>
        </authorList>
    </citation>
    <scope>NUCLEOTIDE SEQUENCE</scope>
</reference>
<dbReference type="EMBL" id="UINC01088193">
    <property type="protein sequence ID" value="SVC38203.1"/>
    <property type="molecule type" value="Genomic_DNA"/>
</dbReference>
<feature type="non-terminal residue" evidence="2">
    <location>
        <position position="41"/>
    </location>
</feature>